<dbReference type="AlphaFoldDB" id="A0ABD2XY53"/>
<sequence length="122" mass="13279">MAKKTEFPARLGRTTNLDYRTRTIKIGFGTGSGIGNSGVPGAITQTKNFNLEPILEYDSETRELGPNETSLKSCPGSHGLKPRRRASKAFNRTSKAEGSVAGTYVRNGQSRNALLIVYSRET</sequence>
<feature type="region of interest" description="Disordered" evidence="1">
    <location>
        <begin position="62"/>
        <end position="103"/>
    </location>
</feature>
<gene>
    <name evidence="2" type="ORF">ACH5RR_041140</name>
</gene>
<evidence type="ECO:0000313" key="2">
    <source>
        <dbReference type="EMBL" id="KAL3498408.1"/>
    </source>
</evidence>
<organism evidence="2 3">
    <name type="scientific">Cinchona calisaya</name>
    <dbReference type="NCBI Taxonomy" id="153742"/>
    <lineage>
        <taxon>Eukaryota</taxon>
        <taxon>Viridiplantae</taxon>
        <taxon>Streptophyta</taxon>
        <taxon>Embryophyta</taxon>
        <taxon>Tracheophyta</taxon>
        <taxon>Spermatophyta</taxon>
        <taxon>Magnoliopsida</taxon>
        <taxon>eudicotyledons</taxon>
        <taxon>Gunneridae</taxon>
        <taxon>Pentapetalae</taxon>
        <taxon>asterids</taxon>
        <taxon>lamiids</taxon>
        <taxon>Gentianales</taxon>
        <taxon>Rubiaceae</taxon>
        <taxon>Cinchonoideae</taxon>
        <taxon>Cinchoneae</taxon>
        <taxon>Cinchona</taxon>
    </lineage>
</organism>
<name>A0ABD2XY53_9GENT</name>
<evidence type="ECO:0000256" key="1">
    <source>
        <dbReference type="SAM" id="MobiDB-lite"/>
    </source>
</evidence>
<dbReference type="Proteomes" id="UP001630127">
    <property type="component" value="Unassembled WGS sequence"/>
</dbReference>
<protein>
    <submittedName>
        <fullName evidence="2">Uncharacterized protein</fullName>
    </submittedName>
</protein>
<dbReference type="EMBL" id="JBJUIK010000017">
    <property type="protein sequence ID" value="KAL3498408.1"/>
    <property type="molecule type" value="Genomic_DNA"/>
</dbReference>
<reference evidence="2 3" key="1">
    <citation type="submission" date="2024-11" db="EMBL/GenBank/DDBJ databases">
        <title>A near-complete genome assembly of Cinchona calisaya.</title>
        <authorList>
            <person name="Lian D.C."/>
            <person name="Zhao X.W."/>
            <person name="Wei L."/>
        </authorList>
    </citation>
    <scope>NUCLEOTIDE SEQUENCE [LARGE SCALE GENOMIC DNA]</scope>
    <source>
        <tissue evidence="2">Nenye</tissue>
    </source>
</reference>
<comment type="caution">
    <text evidence="2">The sequence shown here is derived from an EMBL/GenBank/DDBJ whole genome shotgun (WGS) entry which is preliminary data.</text>
</comment>
<proteinExistence type="predicted"/>
<evidence type="ECO:0000313" key="3">
    <source>
        <dbReference type="Proteomes" id="UP001630127"/>
    </source>
</evidence>
<accession>A0ABD2XY53</accession>
<keyword evidence="3" id="KW-1185">Reference proteome</keyword>